<dbReference type="EMBL" id="APMP01000001">
    <property type="protein sequence ID" value="ENZ83723.1"/>
    <property type="molecule type" value="Genomic_DNA"/>
</dbReference>
<feature type="domain" description="Phospholipid/glycerol acyltransferase" evidence="4">
    <location>
        <begin position="69"/>
        <end position="183"/>
    </location>
</feature>
<evidence type="ECO:0000256" key="2">
    <source>
        <dbReference type="ARBA" id="ARBA00022679"/>
    </source>
</evidence>
<protein>
    <submittedName>
        <fullName evidence="5">1-acyl-sn-glycerol-3-phosphate acyltransferase</fullName>
    </submittedName>
</protein>
<evidence type="ECO:0000256" key="3">
    <source>
        <dbReference type="ARBA" id="ARBA00023315"/>
    </source>
</evidence>
<dbReference type="PANTHER" id="PTHR10434:SF40">
    <property type="entry name" value="1-ACYL-SN-GLYCEROL-3-PHOSPHATE ACYLTRANSFERASE"/>
    <property type="match status" value="1"/>
</dbReference>
<dbReference type="eggNOG" id="COG0204">
    <property type="taxonomic scope" value="Bacteria"/>
</dbReference>
<dbReference type="OrthoDB" id="5290997at2"/>
<keyword evidence="3 5" id="KW-0012">Acyltransferase</keyword>
<dbReference type="Pfam" id="PF01553">
    <property type="entry name" value="Acyltransferase"/>
    <property type="match status" value="1"/>
</dbReference>
<name>R0EEA1_CAUVI</name>
<evidence type="ECO:0000313" key="5">
    <source>
        <dbReference type="EMBL" id="ENZ83723.1"/>
    </source>
</evidence>
<evidence type="ECO:0000259" key="4">
    <source>
        <dbReference type="SMART" id="SM00563"/>
    </source>
</evidence>
<dbReference type="STRING" id="1292034.OR37_00228"/>
<dbReference type="GO" id="GO:0003841">
    <property type="term" value="F:1-acylglycerol-3-phosphate O-acyltransferase activity"/>
    <property type="evidence" value="ECO:0007669"/>
    <property type="project" value="TreeGrafter"/>
</dbReference>
<organism evidence="5 6">
    <name type="scientific">Caulobacter vibrioides OR37</name>
    <dbReference type="NCBI Taxonomy" id="1292034"/>
    <lineage>
        <taxon>Bacteria</taxon>
        <taxon>Pseudomonadati</taxon>
        <taxon>Pseudomonadota</taxon>
        <taxon>Alphaproteobacteria</taxon>
        <taxon>Caulobacterales</taxon>
        <taxon>Caulobacteraceae</taxon>
        <taxon>Caulobacter</taxon>
    </lineage>
</organism>
<comment type="caution">
    <text evidence="5">The sequence shown here is derived from an EMBL/GenBank/DDBJ whole genome shotgun (WGS) entry which is preliminary data.</text>
</comment>
<accession>R0EEA1</accession>
<proteinExistence type="predicted"/>
<keyword evidence="6" id="KW-1185">Reference proteome</keyword>
<keyword evidence="2 5" id="KW-0808">Transferase</keyword>
<dbReference type="AlphaFoldDB" id="R0EEA1"/>
<dbReference type="PATRIC" id="fig|1292034.3.peg.225"/>
<dbReference type="PANTHER" id="PTHR10434">
    <property type="entry name" value="1-ACYL-SN-GLYCEROL-3-PHOSPHATE ACYLTRANSFERASE"/>
    <property type="match status" value="1"/>
</dbReference>
<dbReference type="CDD" id="cd07989">
    <property type="entry name" value="LPLAT_AGPAT-like"/>
    <property type="match status" value="1"/>
</dbReference>
<dbReference type="SMART" id="SM00563">
    <property type="entry name" value="PlsC"/>
    <property type="match status" value="1"/>
</dbReference>
<dbReference type="SUPFAM" id="SSF69593">
    <property type="entry name" value="Glycerol-3-phosphate (1)-acyltransferase"/>
    <property type="match status" value="1"/>
</dbReference>
<reference evidence="5 6" key="1">
    <citation type="journal article" date="2013" name="Genome Announc.">
        <title>Draft Genome Sequence for Caulobacter sp. Strain OR37, a Bacterium Tolerant to Heavy Metals.</title>
        <authorList>
            <person name="Utturkar S.M."/>
            <person name="Bollmann A."/>
            <person name="Brzoska R.M."/>
            <person name="Klingeman D.M."/>
            <person name="Epstein S.E."/>
            <person name="Palumbo A.V."/>
            <person name="Brown S.D."/>
        </authorList>
    </citation>
    <scope>NUCLEOTIDE SEQUENCE [LARGE SCALE GENOMIC DNA]</scope>
    <source>
        <strain evidence="5 6">OR37</strain>
    </source>
</reference>
<dbReference type="RefSeq" id="WP_004615279.1">
    <property type="nucleotide sequence ID" value="NZ_APMP01000001.1"/>
</dbReference>
<gene>
    <name evidence="5" type="ORF">OR37_00228</name>
</gene>
<evidence type="ECO:0000256" key="1">
    <source>
        <dbReference type="ARBA" id="ARBA00005189"/>
    </source>
</evidence>
<dbReference type="GO" id="GO:0006654">
    <property type="term" value="P:phosphatidic acid biosynthetic process"/>
    <property type="evidence" value="ECO:0007669"/>
    <property type="project" value="TreeGrafter"/>
</dbReference>
<dbReference type="InterPro" id="IPR002123">
    <property type="entry name" value="Plipid/glycerol_acylTrfase"/>
</dbReference>
<sequence precursor="true">MRSALFNAYYWVLSIFYGLSAALAALAPGRDAVTFALRLYSRRMLWALDRLAGVEVQLKGQENLPAGPCIIAAKHHSWGDGFVMFAHVDNLSFVTGDHLEKFPLVGAILKKFGAIVVDSCGGPEAREALSKSAAQVAAEGRRILIYPEGHLAAPGERFRYRTGVYHMSKDFCLPVVPVATNLGCFWRQTEKQKTPGVATVELLPPLPLGLEKDVFMAELERVVETRTNELIAEARGAPARESVLVEWDGRKNVPIETKVVTAKPIP</sequence>
<comment type="pathway">
    <text evidence="1">Lipid metabolism.</text>
</comment>
<dbReference type="Proteomes" id="UP000013063">
    <property type="component" value="Unassembled WGS sequence"/>
</dbReference>
<evidence type="ECO:0000313" key="6">
    <source>
        <dbReference type="Proteomes" id="UP000013063"/>
    </source>
</evidence>